<evidence type="ECO:0000313" key="2">
    <source>
        <dbReference type="Proteomes" id="UP001292094"/>
    </source>
</evidence>
<organism evidence="1 2">
    <name type="scientific">Petrolisthes manimaculis</name>
    <dbReference type="NCBI Taxonomy" id="1843537"/>
    <lineage>
        <taxon>Eukaryota</taxon>
        <taxon>Metazoa</taxon>
        <taxon>Ecdysozoa</taxon>
        <taxon>Arthropoda</taxon>
        <taxon>Crustacea</taxon>
        <taxon>Multicrustacea</taxon>
        <taxon>Malacostraca</taxon>
        <taxon>Eumalacostraca</taxon>
        <taxon>Eucarida</taxon>
        <taxon>Decapoda</taxon>
        <taxon>Pleocyemata</taxon>
        <taxon>Anomura</taxon>
        <taxon>Galatheoidea</taxon>
        <taxon>Porcellanidae</taxon>
        <taxon>Petrolisthes</taxon>
    </lineage>
</organism>
<gene>
    <name evidence="1" type="ORF">Pmani_031808</name>
</gene>
<proteinExistence type="predicted"/>
<dbReference type="Proteomes" id="UP001292094">
    <property type="component" value="Unassembled WGS sequence"/>
</dbReference>
<keyword evidence="2" id="KW-1185">Reference proteome</keyword>
<reference evidence="1" key="1">
    <citation type="submission" date="2023-11" db="EMBL/GenBank/DDBJ databases">
        <title>Genome assemblies of two species of porcelain crab, Petrolisthes cinctipes and Petrolisthes manimaculis (Anomura: Porcellanidae).</title>
        <authorList>
            <person name="Angst P."/>
        </authorList>
    </citation>
    <scope>NUCLEOTIDE SEQUENCE</scope>
    <source>
        <strain evidence="1">PB745_02</strain>
        <tissue evidence="1">Gill</tissue>
    </source>
</reference>
<dbReference type="EMBL" id="JAWZYT010004031">
    <property type="protein sequence ID" value="KAK4295643.1"/>
    <property type="molecule type" value="Genomic_DNA"/>
</dbReference>
<accession>A0AAE1NTX0</accession>
<protein>
    <submittedName>
        <fullName evidence="1">Uncharacterized protein</fullName>
    </submittedName>
</protein>
<comment type="caution">
    <text evidence="1">The sequence shown here is derived from an EMBL/GenBank/DDBJ whole genome shotgun (WGS) entry which is preliminary data.</text>
</comment>
<sequence>MWPGDLDINNTPGIKTFDKLTITNTSESLQRAYHTSSKLNKVPFYRYETFPRTARKCDAVQYYSLVHVTMDTKATSTRATFALGTSEMEKSLA</sequence>
<name>A0AAE1NTX0_9EUCA</name>
<evidence type="ECO:0000313" key="1">
    <source>
        <dbReference type="EMBL" id="KAK4295643.1"/>
    </source>
</evidence>
<dbReference type="AlphaFoldDB" id="A0AAE1NTX0"/>